<dbReference type="OrthoDB" id="5384804at2759"/>
<reference evidence="3" key="1">
    <citation type="journal article" date="2020" name="Stud. Mycol.">
        <title>101 Dothideomycetes genomes: A test case for predicting lifestyles and emergence of pathogens.</title>
        <authorList>
            <person name="Haridas S."/>
            <person name="Albert R."/>
            <person name="Binder M."/>
            <person name="Bloem J."/>
            <person name="LaButti K."/>
            <person name="Salamov A."/>
            <person name="Andreopoulos B."/>
            <person name="Baker S."/>
            <person name="Barry K."/>
            <person name="Bills G."/>
            <person name="Bluhm B."/>
            <person name="Cannon C."/>
            <person name="Castanera R."/>
            <person name="Culley D."/>
            <person name="Daum C."/>
            <person name="Ezra D."/>
            <person name="Gonzalez J."/>
            <person name="Henrissat B."/>
            <person name="Kuo A."/>
            <person name="Liang C."/>
            <person name="Lipzen A."/>
            <person name="Lutzoni F."/>
            <person name="Magnuson J."/>
            <person name="Mondo S."/>
            <person name="Nolan M."/>
            <person name="Ohm R."/>
            <person name="Pangilinan J."/>
            <person name="Park H.-J."/>
            <person name="Ramirez L."/>
            <person name="Alfaro M."/>
            <person name="Sun H."/>
            <person name="Tritt A."/>
            <person name="Yoshinaga Y."/>
            <person name="Zwiers L.-H."/>
            <person name="Turgeon B."/>
            <person name="Goodwin S."/>
            <person name="Spatafora J."/>
            <person name="Crous P."/>
            <person name="Grigoriev I."/>
        </authorList>
    </citation>
    <scope>NUCLEOTIDE SEQUENCE [LARGE SCALE GENOMIC DNA]</scope>
    <source>
        <strain evidence="3">CBS 304.66</strain>
    </source>
</reference>
<dbReference type="Proteomes" id="UP000800093">
    <property type="component" value="Unassembled WGS sequence"/>
</dbReference>
<organism evidence="2 3">
    <name type="scientific">Lojkania enalia</name>
    <dbReference type="NCBI Taxonomy" id="147567"/>
    <lineage>
        <taxon>Eukaryota</taxon>
        <taxon>Fungi</taxon>
        <taxon>Dikarya</taxon>
        <taxon>Ascomycota</taxon>
        <taxon>Pezizomycotina</taxon>
        <taxon>Dothideomycetes</taxon>
        <taxon>Pleosporomycetidae</taxon>
        <taxon>Pleosporales</taxon>
        <taxon>Pleosporales incertae sedis</taxon>
        <taxon>Lojkania</taxon>
    </lineage>
</organism>
<proteinExistence type="predicted"/>
<evidence type="ECO:0000313" key="2">
    <source>
        <dbReference type="EMBL" id="KAF2267054.1"/>
    </source>
</evidence>
<dbReference type="CDD" id="cd09917">
    <property type="entry name" value="F-box_SF"/>
    <property type="match status" value="1"/>
</dbReference>
<name>A0A9P4KD54_9PLEO</name>
<evidence type="ECO:0000259" key="1">
    <source>
        <dbReference type="PROSITE" id="PS50181"/>
    </source>
</evidence>
<gene>
    <name evidence="2" type="ORF">CC78DRAFT_103098</name>
</gene>
<dbReference type="EMBL" id="ML986594">
    <property type="protein sequence ID" value="KAF2267054.1"/>
    <property type="molecule type" value="Genomic_DNA"/>
</dbReference>
<dbReference type="AlphaFoldDB" id="A0A9P4KD54"/>
<protein>
    <recommendedName>
        <fullName evidence="1">F-box domain-containing protein</fullName>
    </recommendedName>
</protein>
<keyword evidence="3" id="KW-1185">Reference proteome</keyword>
<feature type="domain" description="F-box" evidence="1">
    <location>
        <begin position="1"/>
        <end position="48"/>
    </location>
</feature>
<dbReference type="PROSITE" id="PS50181">
    <property type="entry name" value="FBOX"/>
    <property type="match status" value="1"/>
</dbReference>
<comment type="caution">
    <text evidence="2">The sequence shown here is derived from an EMBL/GenBank/DDBJ whole genome shotgun (WGS) entry which is preliminary data.</text>
</comment>
<sequence>MARLIDLPRELLEIIYHHLGSIDDVHHLARTCKISYGAIRNDKAYLEIMRSIIRHSPVHRFDIQLCRMLELHNDLVQYFQSGGMPLLPTTIDARGWHNTNMSTYELQLGRAITDRSHLYDSYFLGDALSDNRVYDILARWQGLRIIRDTWLLRELKEEDYLSVSFSGHPKEFAKTFENIQNCSDNAPRGIDVRLSSTTENYLNLDADQEGRFYTAIITIWLMNEVRWILTHFVYPSPSFDVPLKLLQECKNQLKSQAVNPLLDQLETLSMYQFMYQHLLPLHLPALADQNSSKLPFTYSSDLSKEPEHSARFLQLCLLAGQTYLQPPDLIELMVRRELQGKHPYPSAHLSRSTETYIHPSRTPHFFPDYDLGCSNSTSQYTSSLFRECITKINIIQRASISNSLRAPLTGLVLAQPLRMLFHIPDTVEGWLEERCLGEFKFESRADRQAIDNVWEREWKKVRWSIWWWAGSEEKAKMKMERWRCS</sequence>
<evidence type="ECO:0000313" key="3">
    <source>
        <dbReference type="Proteomes" id="UP000800093"/>
    </source>
</evidence>
<dbReference type="InterPro" id="IPR001810">
    <property type="entry name" value="F-box_dom"/>
</dbReference>
<accession>A0A9P4KD54</accession>